<evidence type="ECO:0000313" key="5">
    <source>
        <dbReference type="Proteomes" id="UP001285441"/>
    </source>
</evidence>
<name>A0AAE0K632_9PEZI</name>
<dbReference type="PANTHER" id="PTHR19959">
    <property type="entry name" value="KINESIN LIGHT CHAIN"/>
    <property type="match status" value="1"/>
</dbReference>
<protein>
    <submittedName>
        <fullName evidence="4">CHAT domain-containing protein</fullName>
    </submittedName>
</protein>
<evidence type="ECO:0000256" key="1">
    <source>
        <dbReference type="SAM" id="Coils"/>
    </source>
</evidence>
<accession>A0AAE0K632</accession>
<proteinExistence type="predicted"/>
<dbReference type="SUPFAM" id="SSF48452">
    <property type="entry name" value="TPR-like"/>
    <property type="match status" value="3"/>
</dbReference>
<dbReference type="Proteomes" id="UP001285441">
    <property type="component" value="Unassembled WGS sequence"/>
</dbReference>
<dbReference type="Pfam" id="PF12770">
    <property type="entry name" value="CHAT"/>
    <property type="match status" value="1"/>
</dbReference>
<dbReference type="InterPro" id="IPR024983">
    <property type="entry name" value="CHAT_dom"/>
</dbReference>
<reference evidence="4" key="2">
    <citation type="submission" date="2023-06" db="EMBL/GenBank/DDBJ databases">
        <authorList>
            <consortium name="Lawrence Berkeley National Laboratory"/>
            <person name="Haridas S."/>
            <person name="Hensen N."/>
            <person name="Bonometti L."/>
            <person name="Westerberg I."/>
            <person name="Brannstrom I.O."/>
            <person name="Guillou S."/>
            <person name="Cros-Aarteil S."/>
            <person name="Calhoun S."/>
            <person name="Kuo A."/>
            <person name="Mondo S."/>
            <person name="Pangilinan J."/>
            <person name="Riley R."/>
            <person name="LaButti K."/>
            <person name="Andreopoulos B."/>
            <person name="Lipzen A."/>
            <person name="Chen C."/>
            <person name="Yanf M."/>
            <person name="Daum C."/>
            <person name="Ng V."/>
            <person name="Clum A."/>
            <person name="Steindorff A."/>
            <person name="Ohm R."/>
            <person name="Martin F."/>
            <person name="Silar P."/>
            <person name="Natvig D."/>
            <person name="Lalanne C."/>
            <person name="Gautier V."/>
            <person name="Ament-velasquez S.L."/>
            <person name="Kruys A."/>
            <person name="Hutchinson M.I."/>
            <person name="Powell A.J."/>
            <person name="Barry K."/>
            <person name="Miller A.N."/>
            <person name="Grigoriev I.V."/>
            <person name="Debuchy R."/>
            <person name="Gladieux P."/>
            <person name="Thoren M.H."/>
            <person name="Johannesson H."/>
        </authorList>
    </citation>
    <scope>NUCLEOTIDE SEQUENCE</scope>
    <source>
        <strain evidence="4">CBS 232.78</strain>
    </source>
</reference>
<feature type="coiled-coil region" evidence="1">
    <location>
        <begin position="786"/>
        <end position="820"/>
    </location>
</feature>
<dbReference type="EMBL" id="JAULSW010000009">
    <property type="protein sequence ID" value="KAK3370360.1"/>
    <property type="molecule type" value="Genomic_DNA"/>
</dbReference>
<keyword evidence="5" id="KW-1185">Reference proteome</keyword>
<dbReference type="Pfam" id="PF13374">
    <property type="entry name" value="TPR_10"/>
    <property type="match status" value="1"/>
</dbReference>
<organism evidence="4 5">
    <name type="scientific">Podospora didyma</name>
    <dbReference type="NCBI Taxonomy" id="330526"/>
    <lineage>
        <taxon>Eukaryota</taxon>
        <taxon>Fungi</taxon>
        <taxon>Dikarya</taxon>
        <taxon>Ascomycota</taxon>
        <taxon>Pezizomycotina</taxon>
        <taxon>Sordariomycetes</taxon>
        <taxon>Sordariomycetidae</taxon>
        <taxon>Sordariales</taxon>
        <taxon>Podosporaceae</taxon>
        <taxon>Podospora</taxon>
    </lineage>
</organism>
<keyword evidence="1" id="KW-0175">Coiled coil</keyword>
<evidence type="ECO:0000313" key="4">
    <source>
        <dbReference type="EMBL" id="KAK3370360.1"/>
    </source>
</evidence>
<evidence type="ECO:0000259" key="3">
    <source>
        <dbReference type="Pfam" id="PF12770"/>
    </source>
</evidence>
<comment type="caution">
    <text evidence="4">The sequence shown here is derived from an EMBL/GenBank/DDBJ whole genome shotgun (WGS) entry which is preliminary data.</text>
</comment>
<dbReference type="InterPro" id="IPR011990">
    <property type="entry name" value="TPR-like_helical_dom_sf"/>
</dbReference>
<feature type="domain" description="CHAT" evidence="3">
    <location>
        <begin position="935"/>
        <end position="1285"/>
    </location>
</feature>
<feature type="region of interest" description="Disordered" evidence="2">
    <location>
        <begin position="1225"/>
        <end position="1255"/>
    </location>
</feature>
<dbReference type="Gene3D" id="1.25.40.10">
    <property type="entry name" value="Tetratricopeptide repeat domain"/>
    <property type="match status" value="4"/>
</dbReference>
<evidence type="ECO:0000256" key="2">
    <source>
        <dbReference type="SAM" id="MobiDB-lite"/>
    </source>
</evidence>
<sequence length="1286" mass="142463">MSDTVEIDEEIRAARAALEEMPLDHHDRATYLDILAVALGERYSTEGGVADLEEALRLSREAVDITPADSPDMCGFLSNYGIRLAEMYSLREEIADLEDAIHIMRQVLDTTPSDDPDSAMYLNNLGTALGDRYIRTNRVADLDESIQITQQAIDAAVDGYSDLPMYLNSLSLRLGSRYEREGDVADLEAALRVIRNAISLTPEDSPDRATYLHSLSIQLGREYSRAAAMPVLEESIQVAQKAVDSSAQHHPDRPMYLNTLGLALGDRCAATNADFDVENAMLALREALDLTPEDSPWRATYLSNLGTQFERRYSKTGLAADLNEAVRLMQDAVRRTPKDHPDLAKSLNSLGICLSRSYLRTLNAADLEEAIRVSQEAVNITTQTTEKIAYLCSLGNRLGERYMRTGATADINSAIETMRQAISMAPATDVTQRAMCLNNLGNRLGDRYDAEGIAAYLDESIDTLQQAVDITPENHPDKASYLNGLGARLATRHASYIAMTDLESAIDVMRRAAEITPRTNLSRALILHNLGAALGDRYFRMKKAADLDEAIRVTREAVDIIPAYHPVRAMCLNGLTIWLGKRSGSKGTVISDLEDSVKAAREAVRIIPNKHASRPTYLNALGFRLLERYKYREAQGTADLDEAIRVLQEAVDATPDSNPIKARFQYNLGTGFDYRNEATGVVADHEAALSNFQSALREPNSHIVDRIMAGIAVLQICATTSDWEQAFEASKIAVPLVPKLTPRSLQNVDKQHLLGQIGRMAPNAAAAALQAGRGPTTALQLLEQGRAVLATSLEEMRTDVSELEARNPELAKQFVRLRDELDQPIMRNTFLQDEHGESCQQFRASQRREMGDKFDQLIGEIRRQPGLEDFLAAPSEADMRAAARCGPIIVINTSEYYRCDAILVEHHQIRSVALPGFKSKDIRERTRNSNLGSAETLEWLWDTVAGPVLDALGLTQQPSTEDWPRIWWVATGTASKLPLHAAGRYYANGSGGTDNVLDRAMSSYSSSVRAIIQGRRRRRHDDRDAAISAPARVLLVAIEHTPGQSRLPFAVREIQVIRSLARSLHLKPIEPGRHKQDIMAHLPQSKVFHFAGHGHTDEDDPSRSHLLLGGGKKDALTVANLLETNLREHSPFLAYLSACGTGRTKNEKFVDESIHLISACQLAGFRHVIGTLWEVNDQLCVDMARITYEGMRDGGMTDESVCRGLHNATRQLRRRWLDTTTMPIRAAGRGNNSSATRNMAEEETHGTSGSDEGDRKRRRLLRDVFACDDDEKSGPLLWVPYVHFGV</sequence>
<dbReference type="PANTHER" id="PTHR19959:SF119">
    <property type="entry name" value="FUNGAL LIPASE-LIKE DOMAIN-CONTAINING PROTEIN"/>
    <property type="match status" value="1"/>
</dbReference>
<reference evidence="4" key="1">
    <citation type="journal article" date="2023" name="Mol. Phylogenet. Evol.">
        <title>Genome-scale phylogeny and comparative genomics of the fungal order Sordariales.</title>
        <authorList>
            <person name="Hensen N."/>
            <person name="Bonometti L."/>
            <person name="Westerberg I."/>
            <person name="Brannstrom I.O."/>
            <person name="Guillou S."/>
            <person name="Cros-Aarteil S."/>
            <person name="Calhoun S."/>
            <person name="Haridas S."/>
            <person name="Kuo A."/>
            <person name="Mondo S."/>
            <person name="Pangilinan J."/>
            <person name="Riley R."/>
            <person name="LaButti K."/>
            <person name="Andreopoulos B."/>
            <person name="Lipzen A."/>
            <person name="Chen C."/>
            <person name="Yan M."/>
            <person name="Daum C."/>
            <person name="Ng V."/>
            <person name="Clum A."/>
            <person name="Steindorff A."/>
            <person name="Ohm R.A."/>
            <person name="Martin F."/>
            <person name="Silar P."/>
            <person name="Natvig D.O."/>
            <person name="Lalanne C."/>
            <person name="Gautier V."/>
            <person name="Ament-Velasquez S.L."/>
            <person name="Kruys A."/>
            <person name="Hutchinson M.I."/>
            <person name="Powell A.J."/>
            <person name="Barry K."/>
            <person name="Miller A.N."/>
            <person name="Grigoriev I.V."/>
            <person name="Debuchy R."/>
            <person name="Gladieux P."/>
            <person name="Hiltunen Thoren M."/>
            <person name="Johannesson H."/>
        </authorList>
    </citation>
    <scope>NUCLEOTIDE SEQUENCE</scope>
    <source>
        <strain evidence="4">CBS 232.78</strain>
    </source>
</reference>
<gene>
    <name evidence="4" type="ORF">B0H63DRAFT_486863</name>
</gene>